<organism evidence="2 3">
    <name type="scientific">Haladaptatus paucihalophilus DX253</name>
    <dbReference type="NCBI Taxonomy" id="797209"/>
    <lineage>
        <taxon>Archaea</taxon>
        <taxon>Methanobacteriati</taxon>
        <taxon>Methanobacteriota</taxon>
        <taxon>Stenosarchaea group</taxon>
        <taxon>Halobacteria</taxon>
        <taxon>Halobacteriales</taxon>
        <taxon>Haladaptataceae</taxon>
        <taxon>Haladaptatus</taxon>
    </lineage>
</organism>
<dbReference type="EMBL" id="AEMG01000013">
    <property type="protein sequence ID" value="EFW91568.1"/>
    <property type="molecule type" value="Genomic_DNA"/>
</dbReference>
<dbReference type="Proteomes" id="UP000003751">
    <property type="component" value="Unassembled WGS sequence"/>
</dbReference>
<feature type="compositionally biased region" description="Basic and acidic residues" evidence="1">
    <location>
        <begin position="34"/>
        <end position="45"/>
    </location>
</feature>
<evidence type="ECO:0000256" key="1">
    <source>
        <dbReference type="SAM" id="MobiDB-lite"/>
    </source>
</evidence>
<sequence length="57" mass="6345">MARERANRDDTRSDTRISVGFAAAPAARSGGFEARTRPIDGRDTNRNVNRNTNRPTK</sequence>
<accession>E7QV50</accession>
<feature type="compositionally biased region" description="Basic and acidic residues" evidence="1">
    <location>
        <begin position="1"/>
        <end position="15"/>
    </location>
</feature>
<protein>
    <submittedName>
        <fullName evidence="2">Uncharacterized protein</fullName>
    </submittedName>
</protein>
<comment type="caution">
    <text evidence="2">The sequence shown here is derived from an EMBL/GenBank/DDBJ whole genome shotgun (WGS) entry which is preliminary data.</text>
</comment>
<feature type="region of interest" description="Disordered" evidence="1">
    <location>
        <begin position="1"/>
        <end position="57"/>
    </location>
</feature>
<name>E7QV50_HALPU</name>
<evidence type="ECO:0000313" key="2">
    <source>
        <dbReference type="EMBL" id="EFW91568.1"/>
    </source>
</evidence>
<dbReference type="AlphaFoldDB" id="E7QV50"/>
<reference evidence="2 3" key="1">
    <citation type="journal article" date="2014" name="ISME J.">
        <title>Trehalose/2-sulfotrehalose biosynthesis and glycine-betaine uptake are widely spread mechanisms for osmoadaptation in the Halobacteriales.</title>
        <authorList>
            <person name="Youssef N.H."/>
            <person name="Savage-Ashlock K.N."/>
            <person name="McCully A.L."/>
            <person name="Luedtke B."/>
            <person name="Shaw E.I."/>
            <person name="Hoff W.D."/>
            <person name="Elshahed M.S."/>
        </authorList>
    </citation>
    <scope>NUCLEOTIDE SEQUENCE [LARGE SCALE GENOMIC DNA]</scope>
    <source>
        <strain evidence="2 3">DX253</strain>
    </source>
</reference>
<feature type="compositionally biased region" description="Low complexity" evidence="1">
    <location>
        <begin position="46"/>
        <end position="57"/>
    </location>
</feature>
<proteinExistence type="predicted"/>
<gene>
    <name evidence="2" type="ORF">ZOD2009_13431</name>
</gene>
<evidence type="ECO:0000313" key="3">
    <source>
        <dbReference type="Proteomes" id="UP000003751"/>
    </source>
</evidence>